<keyword evidence="8" id="KW-0934">Plastid</keyword>
<evidence type="ECO:0000256" key="7">
    <source>
        <dbReference type="SAM" id="MobiDB-lite"/>
    </source>
</evidence>
<dbReference type="InterPro" id="IPR014721">
    <property type="entry name" value="Ribsml_uS5_D2-typ_fold_subgr"/>
</dbReference>
<dbReference type="PANTHER" id="PTHR21569:SF1">
    <property type="entry name" value="SMALL RIBOSOMAL SUBUNIT PROTEIN US9M"/>
    <property type="match status" value="1"/>
</dbReference>
<dbReference type="GO" id="GO:0006412">
    <property type="term" value="P:translation"/>
    <property type="evidence" value="ECO:0007669"/>
    <property type="project" value="InterPro"/>
</dbReference>
<dbReference type="InterPro" id="IPR000754">
    <property type="entry name" value="Ribosomal_uS9"/>
</dbReference>
<evidence type="ECO:0000256" key="3">
    <source>
        <dbReference type="ARBA" id="ARBA00023274"/>
    </source>
</evidence>
<feature type="region of interest" description="Disordered" evidence="7">
    <location>
        <begin position="113"/>
        <end position="149"/>
    </location>
</feature>
<organism evidence="8">
    <name type="scientific">Chlamydomonas nivalis</name>
    <dbReference type="NCBI Taxonomy" id="47906"/>
    <lineage>
        <taxon>Eukaryota</taxon>
        <taxon>Viridiplantae</taxon>
        <taxon>Chlorophyta</taxon>
        <taxon>core chlorophytes</taxon>
        <taxon>Chlorophyceae</taxon>
        <taxon>CS clade</taxon>
        <taxon>Chlamydomonadales</taxon>
        <taxon>Chlamydomonadaceae</taxon>
        <taxon>Chlamydomonas</taxon>
    </lineage>
</organism>
<dbReference type="InterPro" id="IPR020568">
    <property type="entry name" value="Ribosomal_Su5_D2-typ_SF"/>
</dbReference>
<name>A0A0S2IBF5_9CHLO</name>
<evidence type="ECO:0000256" key="5">
    <source>
        <dbReference type="ARBA" id="ARBA00035437"/>
    </source>
</evidence>
<comment type="similarity">
    <text evidence="1 6">Belongs to the universal ribosomal protein uS9 family.</text>
</comment>
<evidence type="ECO:0000256" key="4">
    <source>
        <dbReference type="ARBA" id="ARBA00035152"/>
    </source>
</evidence>
<dbReference type="InterPro" id="IPR020574">
    <property type="entry name" value="Ribosomal_uS9_CS"/>
</dbReference>
<dbReference type="Pfam" id="PF00380">
    <property type="entry name" value="Ribosomal_S9"/>
    <property type="match status" value="2"/>
</dbReference>
<dbReference type="SUPFAM" id="SSF54211">
    <property type="entry name" value="Ribosomal protein S5 domain 2-like"/>
    <property type="match status" value="2"/>
</dbReference>
<evidence type="ECO:0000256" key="2">
    <source>
        <dbReference type="ARBA" id="ARBA00022980"/>
    </source>
</evidence>
<feature type="compositionally biased region" description="Polar residues" evidence="7">
    <location>
        <begin position="113"/>
        <end position="132"/>
    </location>
</feature>
<gene>
    <name evidence="8" type="primary">rps9</name>
</gene>
<geneLocation type="chloroplast" evidence="8"/>
<keyword evidence="3 6" id="KW-0687">Ribonucleoprotein</keyword>
<proteinExistence type="inferred from homology"/>
<dbReference type="Gene3D" id="3.30.230.10">
    <property type="match status" value="2"/>
</dbReference>
<keyword evidence="8" id="KW-0150">Chloroplast</keyword>
<dbReference type="GO" id="GO:0015935">
    <property type="term" value="C:small ribosomal subunit"/>
    <property type="evidence" value="ECO:0007669"/>
    <property type="project" value="TreeGrafter"/>
</dbReference>
<dbReference type="GO" id="GO:0003723">
    <property type="term" value="F:RNA binding"/>
    <property type="evidence" value="ECO:0007669"/>
    <property type="project" value="TreeGrafter"/>
</dbReference>
<evidence type="ECO:0000313" key="8">
    <source>
        <dbReference type="EMBL" id="ALO20886.1"/>
    </source>
</evidence>
<dbReference type="EMBL" id="KT624677">
    <property type="protein sequence ID" value="ALO20886.1"/>
    <property type="molecule type" value="Genomic_DNA"/>
</dbReference>
<protein>
    <recommendedName>
        <fullName evidence="4">Small ribosomal subunit protein uS9c</fullName>
    </recommendedName>
    <alternativeName>
        <fullName evidence="5">30S ribosomal protein S9, chloroplastic</fullName>
    </alternativeName>
</protein>
<reference evidence="8" key="1">
    <citation type="journal article" date="2015" name="BMC Evol. Biol.">
        <title>Chloroplast phylogenomic analysis of chlorophyte green algae identifies a novel lineage sister to the Sphaeropleales (Chlorophyceae).</title>
        <authorList>
            <person name="Lemieux C."/>
            <person name="Vincent A.T."/>
            <person name="Labarre A."/>
            <person name="Otis C."/>
            <person name="Turmel M."/>
        </authorList>
    </citation>
    <scope>NUCLEOTIDE SEQUENCE</scope>
</reference>
<keyword evidence="2 6" id="KW-0689">Ribosomal protein</keyword>
<dbReference type="PROSITE" id="PS00360">
    <property type="entry name" value="RIBOSOMAL_S9"/>
    <property type="match status" value="1"/>
</dbReference>
<evidence type="ECO:0000256" key="6">
    <source>
        <dbReference type="RuleBase" id="RU003815"/>
    </source>
</evidence>
<dbReference type="PANTHER" id="PTHR21569">
    <property type="entry name" value="RIBOSOMAL PROTEIN S9"/>
    <property type="match status" value="1"/>
</dbReference>
<sequence>MDILARAVGRRKEAVAQIKLIRGNGKFLINDKPAEVYLQNNSCSLICIKSPLEAALSLSSNNFSNIHRFPDQDSALIQAVNGKLEEQSTILRMQTEKSEILTNKEGGLEANVASSSVNTNDSPPSFPNSAPVPSSLGKEPITFGTKQSEKQGAEGMELLSVQANAPSEARSMNEGRSFELNVSGDETQNLNDSTHKLNLLPLNNLVSLDEIDVLIKVKGGGLIGQAEAIKLGIARAVCLLQAAFNEGIFKKILKTKGYLTQDSRVKERRKYGLKKARKASQYHKR</sequence>
<accession>A0A0S2IBF5</accession>
<dbReference type="AlphaFoldDB" id="A0A0S2IBF5"/>
<evidence type="ECO:0000256" key="1">
    <source>
        <dbReference type="ARBA" id="ARBA00005251"/>
    </source>
</evidence>
<dbReference type="GO" id="GO:0003735">
    <property type="term" value="F:structural constituent of ribosome"/>
    <property type="evidence" value="ECO:0007669"/>
    <property type="project" value="InterPro"/>
</dbReference>